<evidence type="ECO:0000313" key="6">
    <source>
        <dbReference type="Proteomes" id="UP000183107"/>
    </source>
</evidence>
<protein>
    <submittedName>
        <fullName evidence="5">Parallel beta-helix repeat (Two copies)</fullName>
    </submittedName>
</protein>
<dbReference type="GO" id="GO:0016798">
    <property type="term" value="F:hydrolase activity, acting on glycosyl bonds"/>
    <property type="evidence" value="ECO:0007669"/>
    <property type="project" value="InterPro"/>
</dbReference>
<reference evidence="6" key="1">
    <citation type="submission" date="2016-10" db="EMBL/GenBank/DDBJ databases">
        <authorList>
            <person name="Varghese N."/>
        </authorList>
    </citation>
    <scope>NUCLEOTIDE SEQUENCE [LARGE SCALE GENOMIC DNA]</scope>
    <source>
        <strain evidence="6">Nsp8</strain>
    </source>
</reference>
<dbReference type="PANTHER" id="PTHR36453">
    <property type="entry name" value="SECRETED PROTEIN-RELATED"/>
    <property type="match status" value="1"/>
</dbReference>
<dbReference type="InterPro" id="IPR006626">
    <property type="entry name" value="PbH1"/>
</dbReference>
<keyword evidence="6" id="KW-1185">Reference proteome</keyword>
<feature type="domain" description="Right handed beta helix" evidence="4">
    <location>
        <begin position="532"/>
        <end position="704"/>
    </location>
</feature>
<evidence type="ECO:0000313" key="5">
    <source>
        <dbReference type="EMBL" id="SFN76241.1"/>
    </source>
</evidence>
<feature type="chain" id="PRO_5010191225" evidence="2">
    <location>
        <begin position="23"/>
        <end position="1048"/>
    </location>
</feature>
<dbReference type="Gene3D" id="2.160.20.10">
    <property type="entry name" value="Single-stranded right-handed beta-helix, Pectin lyase-like"/>
    <property type="match status" value="1"/>
</dbReference>
<feature type="domain" description="CBM-cenC" evidence="3">
    <location>
        <begin position="134"/>
        <end position="265"/>
    </location>
</feature>
<dbReference type="InterPro" id="IPR003305">
    <property type="entry name" value="CenC_carb-bd"/>
</dbReference>
<proteinExistence type="predicted"/>
<dbReference type="Proteomes" id="UP000183107">
    <property type="component" value="Unassembled WGS sequence"/>
</dbReference>
<dbReference type="InterPro" id="IPR022441">
    <property type="entry name" value="Para_beta_helix_rpt-2"/>
</dbReference>
<evidence type="ECO:0000256" key="1">
    <source>
        <dbReference type="ARBA" id="ARBA00022801"/>
    </source>
</evidence>
<dbReference type="InterPro" id="IPR008979">
    <property type="entry name" value="Galactose-bd-like_sf"/>
</dbReference>
<organism evidence="5 6">
    <name type="scientific">Nitrosospira briensis</name>
    <dbReference type="NCBI Taxonomy" id="35799"/>
    <lineage>
        <taxon>Bacteria</taxon>
        <taxon>Pseudomonadati</taxon>
        <taxon>Pseudomonadota</taxon>
        <taxon>Betaproteobacteria</taxon>
        <taxon>Nitrosomonadales</taxon>
        <taxon>Nitrosomonadaceae</taxon>
        <taxon>Nitrosospira</taxon>
    </lineage>
</organism>
<dbReference type="InterPro" id="IPR011050">
    <property type="entry name" value="Pectin_lyase_fold/virulence"/>
</dbReference>
<dbReference type="RefSeq" id="WP_074796712.1">
    <property type="nucleotide sequence ID" value="NZ_FOVJ01000003.1"/>
</dbReference>
<dbReference type="Pfam" id="PF13229">
    <property type="entry name" value="Beta_helix"/>
    <property type="match status" value="1"/>
</dbReference>
<name>A0A1I5BP36_9PROT</name>
<evidence type="ECO:0000259" key="4">
    <source>
        <dbReference type="Pfam" id="PF13229"/>
    </source>
</evidence>
<dbReference type="AlphaFoldDB" id="A0A1I5BP36"/>
<accession>A0A1I5BP36</accession>
<dbReference type="SUPFAM" id="SSF49785">
    <property type="entry name" value="Galactose-binding domain-like"/>
    <property type="match status" value="1"/>
</dbReference>
<dbReference type="InterPro" id="IPR012334">
    <property type="entry name" value="Pectin_lyas_fold"/>
</dbReference>
<dbReference type="Pfam" id="PF02018">
    <property type="entry name" value="CBM_4_9"/>
    <property type="match status" value="1"/>
</dbReference>
<feature type="signal peptide" evidence="2">
    <location>
        <begin position="1"/>
        <end position="22"/>
    </location>
</feature>
<dbReference type="NCBIfam" id="TIGR03804">
    <property type="entry name" value="para_beta_helix"/>
    <property type="match status" value="1"/>
</dbReference>
<dbReference type="SMART" id="SM00710">
    <property type="entry name" value="PbH1"/>
    <property type="match status" value="8"/>
</dbReference>
<keyword evidence="2" id="KW-0732">Signal</keyword>
<keyword evidence="1" id="KW-0378">Hydrolase</keyword>
<evidence type="ECO:0000259" key="3">
    <source>
        <dbReference type="Pfam" id="PF02018"/>
    </source>
</evidence>
<sequence length="1048" mass="112746">MINLKKIFIIVALFTIQQSAHSATYYIDANLGNDSWSGNFPSPSSAPAADGPWLTLAKVATAKLLPGDTVLLRCGQTWYETLRLSASGSVSQPIRIGSYPAPCNNRPLIDGSATVPKSAWSLDTDGSYRSKFPANLVTNGEFDKGTTGWYRWSSDDSISLGTDNTNCISGAAPCISVLGGASSTRNWIASTHHIAVEAGKTYQLTLGIRVPLGKTILVKMRRGSPPWDTVDNAVAPITGNNAWQTVNLSFRPRQSLQDLRVDIEGTGSANFYVDNVSVVPAVGTPLGLYIGNTAHVTAHHPNRGHDSNEPESPYIVMASDSNSVSNTTAGSSYIPLHPDPAVPSATRLMAPGVSVFVRSAPWMLERKTITSVQQDKILLDSPTKYRLRAGYGYFLTGARWMLDDPGEWLYDTGSRAIHLRTSDMAAPGSRVSVIHLQKGVDLSGRADIELRGVAIRRTGIGVDLSRSTGVAVVDCKITDTANEGLLPAATTNALIEKNHIANTGLDAVRGLKDGFAVASGLRVFNNRIENSAVLIQNGRILSLPVSAVAAISSGQGASIEGNHVRNAAYHGITSWHAAPSGNSTIRRNHIENACSILDDCGGIYVSRQDNNNRIEDNIIRNMRGNSHGRPGGRTHVVGIYLDERSSGATVSGNTVENVDYGIQLHNAEKNYIDANTLFGNRSYQLWLHEDSAAGDISGNSITNNLIFPTGSALGIVQDTSFASTSLFASYDFNRHSALISRHIARERSRSGESRYDFMEWQRAKDNGISRNLDPNGRHIVHAGYSAFQVQGTSLIAPINIADDMSGWRAWNNASPRAVISVDECGALPCVKLIAGASRSVLSTPNFSVEANRWYRLTFDMKTKFDGQKVTVSPRRGGGGANGFELFTKAITTVHGTLGWKRRTILIEATLTIQKNDPVTGDAGARIDFENIMPDEEIAVANVEMVPLRQVATLRAALLSNATTEEAEVPCPDEDAAPAACNHYVSFTRDATISWPHRLAPHSSEIVYALAGALVDSDGDDIADTQDQCPETPQALIANSLGCPFPLGF</sequence>
<dbReference type="SUPFAM" id="SSF51126">
    <property type="entry name" value="Pectin lyase-like"/>
    <property type="match status" value="1"/>
</dbReference>
<dbReference type="PANTHER" id="PTHR36453:SF1">
    <property type="entry name" value="RIGHT HANDED BETA HELIX DOMAIN-CONTAINING PROTEIN"/>
    <property type="match status" value="1"/>
</dbReference>
<dbReference type="OrthoDB" id="9765222at2"/>
<dbReference type="Gene3D" id="2.60.120.260">
    <property type="entry name" value="Galactose-binding domain-like"/>
    <property type="match status" value="2"/>
</dbReference>
<evidence type="ECO:0000256" key="2">
    <source>
        <dbReference type="SAM" id="SignalP"/>
    </source>
</evidence>
<dbReference type="EMBL" id="FOVJ01000003">
    <property type="protein sequence ID" value="SFN76241.1"/>
    <property type="molecule type" value="Genomic_DNA"/>
</dbReference>
<dbReference type="InterPro" id="IPR039448">
    <property type="entry name" value="Beta_helix"/>
</dbReference>
<gene>
    <name evidence="5" type="ORF">SAMN05216386_1748</name>
</gene>